<proteinExistence type="predicted"/>
<organism evidence="2 3">
    <name type="scientific">Operophtera brumata</name>
    <name type="common">Winter moth</name>
    <name type="synonym">Phalaena brumata</name>
    <dbReference type="NCBI Taxonomy" id="104452"/>
    <lineage>
        <taxon>Eukaryota</taxon>
        <taxon>Metazoa</taxon>
        <taxon>Ecdysozoa</taxon>
        <taxon>Arthropoda</taxon>
        <taxon>Hexapoda</taxon>
        <taxon>Insecta</taxon>
        <taxon>Pterygota</taxon>
        <taxon>Neoptera</taxon>
        <taxon>Endopterygota</taxon>
        <taxon>Lepidoptera</taxon>
        <taxon>Glossata</taxon>
        <taxon>Ditrysia</taxon>
        <taxon>Geometroidea</taxon>
        <taxon>Geometridae</taxon>
        <taxon>Larentiinae</taxon>
        <taxon>Operophtera</taxon>
    </lineage>
</organism>
<protein>
    <submittedName>
        <fullName evidence="2">Alpha/beta hydrolase fold-1 domain-containing protein</fullName>
    </submittedName>
</protein>
<feature type="domain" description="Peptidase S1" evidence="1">
    <location>
        <begin position="259"/>
        <end position="474"/>
    </location>
</feature>
<evidence type="ECO:0000313" key="3">
    <source>
        <dbReference type="Proteomes" id="UP000037510"/>
    </source>
</evidence>
<sequence length="479" mass="53513">MAVCVMVKLATEITVEERRRDLMLLNDGGGGDRFQLKGSMGVISLDNTEAANRVAARYSNKAANRVAARYSNNKALIAWLRSARYSNTKAANRVAARYSNEAANRVATRYSNETANRVAARYSNEAANRVAARYSNEAANRVAARYSNTEAANRVAARYSNTEAANRVAARYSNTEAANRVAARYSNTEAANRVAARYSNTKAANRVAARYTNTKAANRVAARYTNTKAANREAARYTNTKAANRVAARYTNTKAANRVAARYSNTKAANRVAASWSFACFASLILVKWVVTSAHCRSSNSTHRVLLYYDYTKHYSETYAVLFWRLHEQYNISKPSHKYDIAVAKINMENRNSLAPKAAVFDSQRVTDIEASLWKTVMSIDRKIYLTNDFHMYKLKIESSGKCFQSYGVEISEDLICIDLSEHDEMCFVHEFGPIYNQDKVVGVLAVKPAACDTKVAVFTNVSYYSNWITKSTLTTYYG</sequence>
<dbReference type="PANTHER" id="PTHR24260">
    <property type="match status" value="1"/>
</dbReference>
<dbReference type="SUPFAM" id="SSF50494">
    <property type="entry name" value="Trypsin-like serine proteases"/>
    <property type="match status" value="1"/>
</dbReference>
<dbReference type="Pfam" id="PF00089">
    <property type="entry name" value="Trypsin"/>
    <property type="match status" value="1"/>
</dbReference>
<keyword evidence="2" id="KW-0378">Hydrolase</keyword>
<reference evidence="2 3" key="1">
    <citation type="journal article" date="2015" name="Genome Biol. Evol.">
        <title>The genome of winter moth (Operophtera brumata) provides a genomic perspective on sexual dimorphism and phenology.</title>
        <authorList>
            <person name="Derks M.F."/>
            <person name="Smit S."/>
            <person name="Salis L."/>
            <person name="Schijlen E."/>
            <person name="Bossers A."/>
            <person name="Mateman C."/>
            <person name="Pijl A.S."/>
            <person name="de Ridder D."/>
            <person name="Groenen M.A."/>
            <person name="Visser M.E."/>
            <person name="Megens H.J."/>
        </authorList>
    </citation>
    <scope>NUCLEOTIDE SEQUENCE [LARGE SCALE GENOMIC DNA]</scope>
    <source>
        <strain evidence="2">WM2013NL</strain>
        <tissue evidence="2">Head and thorax</tissue>
    </source>
</reference>
<dbReference type="EMBL" id="JTDY01000999">
    <property type="protein sequence ID" value="KOB75155.1"/>
    <property type="molecule type" value="Genomic_DNA"/>
</dbReference>
<dbReference type="STRING" id="104452.A0A0L7LIE3"/>
<dbReference type="Proteomes" id="UP000037510">
    <property type="component" value="Unassembled WGS sequence"/>
</dbReference>
<dbReference type="InterPro" id="IPR001254">
    <property type="entry name" value="Trypsin_dom"/>
</dbReference>
<name>A0A0L7LIE3_OPEBR</name>
<keyword evidence="3" id="KW-1185">Reference proteome</keyword>
<dbReference type="InterPro" id="IPR051333">
    <property type="entry name" value="CLIP_Serine_Protease"/>
</dbReference>
<dbReference type="InterPro" id="IPR043504">
    <property type="entry name" value="Peptidase_S1_PA_chymotrypsin"/>
</dbReference>
<evidence type="ECO:0000313" key="2">
    <source>
        <dbReference type="EMBL" id="KOB75155.1"/>
    </source>
</evidence>
<evidence type="ECO:0000259" key="1">
    <source>
        <dbReference type="PROSITE" id="PS50240"/>
    </source>
</evidence>
<dbReference type="AlphaFoldDB" id="A0A0L7LIE3"/>
<dbReference type="InterPro" id="IPR009003">
    <property type="entry name" value="Peptidase_S1_PA"/>
</dbReference>
<accession>A0A0L7LIE3</accession>
<dbReference type="PROSITE" id="PS50240">
    <property type="entry name" value="TRYPSIN_DOM"/>
    <property type="match status" value="1"/>
</dbReference>
<dbReference type="PANTHER" id="PTHR24260:SF136">
    <property type="entry name" value="GH08193P-RELATED"/>
    <property type="match status" value="1"/>
</dbReference>
<gene>
    <name evidence="2" type="ORF">OBRU01_08171</name>
</gene>
<dbReference type="GO" id="GO:0006508">
    <property type="term" value="P:proteolysis"/>
    <property type="evidence" value="ECO:0007669"/>
    <property type="project" value="InterPro"/>
</dbReference>
<dbReference type="GO" id="GO:0004252">
    <property type="term" value="F:serine-type endopeptidase activity"/>
    <property type="evidence" value="ECO:0007669"/>
    <property type="project" value="InterPro"/>
</dbReference>
<comment type="caution">
    <text evidence="2">The sequence shown here is derived from an EMBL/GenBank/DDBJ whole genome shotgun (WGS) entry which is preliminary data.</text>
</comment>
<dbReference type="Gene3D" id="2.40.10.10">
    <property type="entry name" value="Trypsin-like serine proteases"/>
    <property type="match status" value="2"/>
</dbReference>